<evidence type="ECO:0000313" key="3">
    <source>
        <dbReference type="Proteomes" id="UP001597197"/>
    </source>
</evidence>
<feature type="domain" description="Methyltransferase type 11" evidence="1">
    <location>
        <begin position="80"/>
        <end position="143"/>
    </location>
</feature>
<keyword evidence="2" id="KW-0489">Methyltransferase</keyword>
<gene>
    <name evidence="2" type="ORF">ACFSDX_13445</name>
</gene>
<dbReference type="Pfam" id="PF08241">
    <property type="entry name" value="Methyltransf_11"/>
    <property type="match status" value="1"/>
</dbReference>
<evidence type="ECO:0000313" key="2">
    <source>
        <dbReference type="EMBL" id="MFD1873443.1"/>
    </source>
</evidence>
<dbReference type="Gene3D" id="3.40.50.150">
    <property type="entry name" value="Vaccinia Virus protein VP39"/>
    <property type="match status" value="1"/>
</dbReference>
<dbReference type="GO" id="GO:0008168">
    <property type="term" value="F:methyltransferase activity"/>
    <property type="evidence" value="ECO:0007669"/>
    <property type="project" value="UniProtKB-KW"/>
</dbReference>
<organism evidence="2 3">
    <name type="scientific">Hymenobacter bucti</name>
    <dbReference type="NCBI Taxonomy" id="1844114"/>
    <lineage>
        <taxon>Bacteria</taxon>
        <taxon>Pseudomonadati</taxon>
        <taxon>Bacteroidota</taxon>
        <taxon>Cytophagia</taxon>
        <taxon>Cytophagales</taxon>
        <taxon>Hymenobacteraceae</taxon>
        <taxon>Hymenobacter</taxon>
    </lineage>
</organism>
<dbReference type="InterPro" id="IPR013216">
    <property type="entry name" value="Methyltransf_11"/>
</dbReference>
<keyword evidence="3" id="KW-1185">Reference proteome</keyword>
<name>A0ABW4QV37_9BACT</name>
<sequence>MLNELPPQAFARRDEAPDPEFYRFERLVTHIDAGAVAAVTQLYRQFLPAGGAVLDLMSSWVSHLPAEVPYARVAGLGMNARELAQNPRLTEHLVQDLNAQPHLPYGDAEFDGAGICVSVQYLTRPADVFAELARVLRPGAPLVVTFSNRCFPDKAVYAWQVLDDNGHVALVQQYFAAANFGPTEVFAHRPKGGDPLYGVVGRRPTELLTDTQ</sequence>
<dbReference type="SUPFAM" id="SSF53335">
    <property type="entry name" value="S-adenosyl-L-methionine-dependent methyltransferases"/>
    <property type="match status" value="1"/>
</dbReference>
<dbReference type="InterPro" id="IPR029063">
    <property type="entry name" value="SAM-dependent_MTases_sf"/>
</dbReference>
<dbReference type="RefSeq" id="WP_382314342.1">
    <property type="nucleotide sequence ID" value="NZ_JBHUFD010000005.1"/>
</dbReference>
<dbReference type="PANTHER" id="PTHR43036">
    <property type="entry name" value="OSJNBB0011N17.9 PROTEIN"/>
    <property type="match status" value="1"/>
</dbReference>
<accession>A0ABW4QV37</accession>
<evidence type="ECO:0000259" key="1">
    <source>
        <dbReference type="Pfam" id="PF08241"/>
    </source>
</evidence>
<dbReference type="GO" id="GO:0032259">
    <property type="term" value="P:methylation"/>
    <property type="evidence" value="ECO:0007669"/>
    <property type="project" value="UniProtKB-KW"/>
</dbReference>
<dbReference type="Proteomes" id="UP001597197">
    <property type="component" value="Unassembled WGS sequence"/>
</dbReference>
<dbReference type="PANTHER" id="PTHR43036:SF2">
    <property type="entry name" value="OS04G0481300 PROTEIN"/>
    <property type="match status" value="1"/>
</dbReference>
<comment type="caution">
    <text evidence="2">The sequence shown here is derived from an EMBL/GenBank/DDBJ whole genome shotgun (WGS) entry which is preliminary data.</text>
</comment>
<dbReference type="EMBL" id="JBHUFD010000005">
    <property type="protein sequence ID" value="MFD1873443.1"/>
    <property type="molecule type" value="Genomic_DNA"/>
</dbReference>
<reference evidence="3" key="1">
    <citation type="journal article" date="2019" name="Int. J. Syst. Evol. Microbiol.">
        <title>The Global Catalogue of Microorganisms (GCM) 10K type strain sequencing project: providing services to taxonomists for standard genome sequencing and annotation.</title>
        <authorList>
            <consortium name="The Broad Institute Genomics Platform"/>
            <consortium name="The Broad Institute Genome Sequencing Center for Infectious Disease"/>
            <person name="Wu L."/>
            <person name="Ma J."/>
        </authorList>
    </citation>
    <scope>NUCLEOTIDE SEQUENCE [LARGE SCALE GENOMIC DNA]</scope>
    <source>
        <strain evidence="3">CGMCC 1.15795</strain>
    </source>
</reference>
<keyword evidence="2" id="KW-0808">Transferase</keyword>
<protein>
    <submittedName>
        <fullName evidence="2">Methyltransferase domain-containing protein</fullName>
    </submittedName>
</protein>
<proteinExistence type="predicted"/>